<comment type="caution">
    <text evidence="2">The sequence shown here is derived from an EMBL/GenBank/DDBJ whole genome shotgun (WGS) entry which is preliminary data.</text>
</comment>
<keyword evidence="1" id="KW-0460">Magnesium</keyword>
<accession>A0A438D8U7</accession>
<dbReference type="InterPro" id="IPR023299">
    <property type="entry name" value="ATPase_P-typ_cyto_dom_N"/>
</dbReference>
<dbReference type="Proteomes" id="UP000288805">
    <property type="component" value="Unassembled WGS sequence"/>
</dbReference>
<reference evidence="2 3" key="1">
    <citation type="journal article" date="2018" name="PLoS Genet.">
        <title>Population sequencing reveals clonal diversity and ancestral inbreeding in the grapevine cultivar Chardonnay.</title>
        <authorList>
            <person name="Roach M.J."/>
            <person name="Johnson D.L."/>
            <person name="Bohlmann J."/>
            <person name="van Vuuren H.J."/>
            <person name="Jones S.J."/>
            <person name="Pretorius I.S."/>
            <person name="Schmidt S.A."/>
            <person name="Borneman A.R."/>
        </authorList>
    </citation>
    <scope>NUCLEOTIDE SEQUENCE [LARGE SCALE GENOMIC DNA]</scope>
    <source>
        <strain evidence="3">cv. Chardonnay</strain>
        <tissue evidence="2">Leaf</tissue>
    </source>
</reference>
<name>A0A438D8U7_VITVI</name>
<proteinExistence type="predicted"/>
<dbReference type="Pfam" id="PF13246">
    <property type="entry name" value="Cation_ATPase"/>
    <property type="match status" value="1"/>
</dbReference>
<dbReference type="Gene3D" id="3.40.1110.10">
    <property type="entry name" value="Calcium-transporting ATPase, cytoplasmic domain N"/>
    <property type="match status" value="1"/>
</dbReference>
<dbReference type="SUPFAM" id="SSF81660">
    <property type="entry name" value="Metal cation-transporting ATPase, ATP-binding domain N"/>
    <property type="match status" value="1"/>
</dbReference>
<evidence type="ECO:0000313" key="2">
    <source>
        <dbReference type="EMBL" id="RVW31858.1"/>
    </source>
</evidence>
<dbReference type="GO" id="GO:0000166">
    <property type="term" value="F:nucleotide binding"/>
    <property type="evidence" value="ECO:0007669"/>
    <property type="project" value="InterPro"/>
</dbReference>
<organism evidence="2 3">
    <name type="scientific">Vitis vinifera</name>
    <name type="common">Grape</name>
    <dbReference type="NCBI Taxonomy" id="29760"/>
    <lineage>
        <taxon>Eukaryota</taxon>
        <taxon>Viridiplantae</taxon>
        <taxon>Streptophyta</taxon>
        <taxon>Embryophyta</taxon>
        <taxon>Tracheophyta</taxon>
        <taxon>Spermatophyta</taxon>
        <taxon>Magnoliopsida</taxon>
        <taxon>eudicotyledons</taxon>
        <taxon>Gunneridae</taxon>
        <taxon>Pentapetalae</taxon>
        <taxon>rosids</taxon>
        <taxon>Vitales</taxon>
        <taxon>Vitaceae</taxon>
        <taxon>Viteae</taxon>
        <taxon>Vitis</taxon>
    </lineage>
</organism>
<sequence>MEISGSPTEKAILAWAVKLGMKFDVIREESSILHVFPFNSEKKRGGVAVQGDNKVHIHWKGAAEMVLGSCTEYLDSNGCLQPMGEDKEFFSEAINRMAARSLRCVAIAYRTFDLDKMPIDDEQRDQWVLPENDLVLLSIVGIKDPCRTGVQNAVRICTNAGVKGCVVEDVKSNAFNLEQIVWLTGSLIPAYPSEGLNLCWRPLSLCKAFAFKGTFSAARLGLFLGLSFGP</sequence>
<dbReference type="EMBL" id="QGNW01001737">
    <property type="protein sequence ID" value="RVW31858.1"/>
    <property type="molecule type" value="Genomic_DNA"/>
</dbReference>
<evidence type="ECO:0000256" key="1">
    <source>
        <dbReference type="ARBA" id="ARBA00022842"/>
    </source>
</evidence>
<protein>
    <submittedName>
        <fullName evidence="2">Calcium-transporting ATPase 9, plasma membrane-type</fullName>
    </submittedName>
</protein>
<gene>
    <name evidence="2" type="primary">ACA9_5</name>
    <name evidence="2" type="ORF">CK203_099027</name>
</gene>
<dbReference type="PANTHER" id="PTHR24093">
    <property type="entry name" value="CATION TRANSPORTING ATPASE"/>
    <property type="match status" value="1"/>
</dbReference>
<dbReference type="PANTHER" id="PTHR24093:SF520">
    <property type="entry name" value="CALCIUM-TRANSPORTING ATPASE 9, PLASMA MEMBRANE-TYPE"/>
    <property type="match status" value="1"/>
</dbReference>
<evidence type="ECO:0000313" key="3">
    <source>
        <dbReference type="Proteomes" id="UP000288805"/>
    </source>
</evidence>
<dbReference type="AlphaFoldDB" id="A0A438D8U7"/>